<proteinExistence type="predicted"/>
<reference evidence="1 2" key="1">
    <citation type="submission" date="2024-04" db="EMBL/GenBank/DDBJ databases">
        <title>Draft genome sequence of Sessilibacter corallicola NBRC 116591.</title>
        <authorList>
            <person name="Miyakawa T."/>
            <person name="Kusuya Y."/>
            <person name="Miura T."/>
        </authorList>
    </citation>
    <scope>NUCLEOTIDE SEQUENCE [LARGE SCALE GENOMIC DNA]</scope>
    <source>
        <strain evidence="1 2">KU-00831-HH</strain>
    </source>
</reference>
<evidence type="ECO:0000313" key="1">
    <source>
        <dbReference type="EMBL" id="GAA6167877.1"/>
    </source>
</evidence>
<dbReference type="RefSeq" id="WP_353302534.1">
    <property type="nucleotide sequence ID" value="NZ_BAABWN010000005.1"/>
</dbReference>
<sequence length="160" mass="18641">MDDIKQFKSLSDLKSQISELQGFIARPVTRGQHPTIYPEVQEGRYRTVSGIRVVDYLLSSDGQWVIPHNQRGLSFSANWKELKRVYRLFSRVPGRVVDVYWVLEKSDLPKSMKFVEDLDPKKKGHFFLTVTDKMRVDQLVSNLKWIADRMSVIKNAERAL</sequence>
<dbReference type="Proteomes" id="UP001465153">
    <property type="component" value="Unassembled WGS sequence"/>
</dbReference>
<keyword evidence="2" id="KW-1185">Reference proteome</keyword>
<evidence type="ECO:0000313" key="2">
    <source>
        <dbReference type="Proteomes" id="UP001465153"/>
    </source>
</evidence>
<comment type="caution">
    <text evidence="1">The sequence shown here is derived from an EMBL/GenBank/DDBJ whole genome shotgun (WGS) entry which is preliminary data.</text>
</comment>
<gene>
    <name evidence="1" type="ORF">NBRC116591_16880</name>
</gene>
<protein>
    <submittedName>
        <fullName evidence="1">Uncharacterized protein</fullName>
    </submittedName>
</protein>
<organism evidence="1 2">
    <name type="scientific">Sessilibacter corallicola</name>
    <dbReference type="NCBI Taxonomy" id="2904075"/>
    <lineage>
        <taxon>Bacteria</taxon>
        <taxon>Pseudomonadati</taxon>
        <taxon>Pseudomonadota</taxon>
        <taxon>Gammaproteobacteria</taxon>
        <taxon>Cellvibrionales</taxon>
        <taxon>Cellvibrionaceae</taxon>
        <taxon>Sessilibacter</taxon>
    </lineage>
</organism>
<accession>A0ABQ0A8A9</accession>
<name>A0ABQ0A8A9_9GAMM</name>
<dbReference type="EMBL" id="BAABWN010000005">
    <property type="protein sequence ID" value="GAA6167877.1"/>
    <property type="molecule type" value="Genomic_DNA"/>
</dbReference>